<accession>A0A0D3F3X9</accession>
<organism evidence="2">
    <name type="scientific">Oryza barthii</name>
    <dbReference type="NCBI Taxonomy" id="65489"/>
    <lineage>
        <taxon>Eukaryota</taxon>
        <taxon>Viridiplantae</taxon>
        <taxon>Streptophyta</taxon>
        <taxon>Embryophyta</taxon>
        <taxon>Tracheophyta</taxon>
        <taxon>Spermatophyta</taxon>
        <taxon>Magnoliopsida</taxon>
        <taxon>Liliopsida</taxon>
        <taxon>Poales</taxon>
        <taxon>Poaceae</taxon>
        <taxon>BOP clade</taxon>
        <taxon>Oryzoideae</taxon>
        <taxon>Oryzeae</taxon>
        <taxon>Oryzinae</taxon>
        <taxon>Oryza</taxon>
    </lineage>
</organism>
<dbReference type="Proteomes" id="UP000026960">
    <property type="component" value="Chromosome 2"/>
</dbReference>
<proteinExistence type="predicted"/>
<dbReference type="Gramene" id="OBART02G13150.1">
    <property type="protein sequence ID" value="OBART02G13150.1"/>
    <property type="gene ID" value="OBART02G13150"/>
</dbReference>
<protein>
    <submittedName>
        <fullName evidence="2">Uncharacterized protein</fullName>
    </submittedName>
</protein>
<reference evidence="2" key="1">
    <citation type="journal article" date="2009" name="Rice">
        <title>De Novo Next Generation Sequencing of Plant Genomes.</title>
        <authorList>
            <person name="Rounsley S."/>
            <person name="Marri P.R."/>
            <person name="Yu Y."/>
            <person name="He R."/>
            <person name="Sisneros N."/>
            <person name="Goicoechea J.L."/>
            <person name="Lee S.J."/>
            <person name="Angelova A."/>
            <person name="Kudrna D."/>
            <person name="Luo M."/>
            <person name="Affourtit J."/>
            <person name="Desany B."/>
            <person name="Knight J."/>
            <person name="Niazi F."/>
            <person name="Egholm M."/>
            <person name="Wing R.A."/>
        </authorList>
    </citation>
    <scope>NUCLEOTIDE SEQUENCE [LARGE SCALE GENOMIC DNA]</scope>
    <source>
        <strain evidence="2">cv. IRGC 105608</strain>
    </source>
</reference>
<evidence type="ECO:0000313" key="3">
    <source>
        <dbReference type="Proteomes" id="UP000026960"/>
    </source>
</evidence>
<dbReference type="HOGENOM" id="CLU_1698195_0_0_1"/>
<evidence type="ECO:0000256" key="1">
    <source>
        <dbReference type="SAM" id="MobiDB-lite"/>
    </source>
</evidence>
<evidence type="ECO:0000313" key="2">
    <source>
        <dbReference type="EnsemblPlants" id="OBART02G13150.1"/>
    </source>
</evidence>
<dbReference type="EnsemblPlants" id="OBART02G13150.1">
    <property type="protein sequence ID" value="OBART02G13150.1"/>
    <property type="gene ID" value="OBART02G13150"/>
</dbReference>
<dbReference type="PaxDb" id="65489-OBART02G13150.1"/>
<dbReference type="AlphaFoldDB" id="A0A0D3F3X9"/>
<feature type="region of interest" description="Disordered" evidence="1">
    <location>
        <begin position="25"/>
        <end position="45"/>
    </location>
</feature>
<name>A0A0D3F3X9_9ORYZ</name>
<sequence length="155" mass="17289">MEGRERKGAPVLRWWNGLNGGGQVCSRATRTRGSGRPAKELGEEAGTATAGAWLGQFGRWRWWLSSRWKRWGKGEKWILLDEARLVVRGNWKRSYRGGDRVVVAVAGHGKERGIELYAERGGREEDGRLFIGFGGRFAEEEEKEDTATAVAWGGG</sequence>
<reference evidence="2" key="2">
    <citation type="submission" date="2015-03" db="UniProtKB">
        <authorList>
            <consortium name="EnsemblPlants"/>
        </authorList>
    </citation>
    <scope>IDENTIFICATION</scope>
</reference>
<keyword evidence="3" id="KW-1185">Reference proteome</keyword>